<dbReference type="SUPFAM" id="SSF51735">
    <property type="entry name" value="NAD(P)-binding Rossmann-fold domains"/>
    <property type="match status" value="1"/>
</dbReference>
<accession>A0A7R7HVY3</accession>
<dbReference type="EMBL" id="AP023355">
    <property type="protein sequence ID" value="BCJ33379.1"/>
    <property type="molecule type" value="Genomic_DNA"/>
</dbReference>
<keyword evidence="2" id="KW-0560">Oxidoreductase</keyword>
<protein>
    <submittedName>
        <fullName evidence="4">3-ketoacyl-ACP reductase</fullName>
    </submittedName>
</protein>
<dbReference type="AlphaFoldDB" id="A0A7R7HVY3"/>
<evidence type="ECO:0000256" key="2">
    <source>
        <dbReference type="ARBA" id="ARBA00023002"/>
    </source>
</evidence>
<name>A0A7R7HVY3_9ACTN</name>
<dbReference type="GO" id="GO:0016614">
    <property type="term" value="F:oxidoreductase activity, acting on CH-OH group of donors"/>
    <property type="evidence" value="ECO:0007669"/>
    <property type="project" value="UniProtKB-ARBA"/>
</dbReference>
<organism evidence="4 5">
    <name type="scientific">Actinocatenispora thailandica</name>
    <dbReference type="NCBI Taxonomy" id="227318"/>
    <lineage>
        <taxon>Bacteria</taxon>
        <taxon>Bacillati</taxon>
        <taxon>Actinomycetota</taxon>
        <taxon>Actinomycetes</taxon>
        <taxon>Micromonosporales</taxon>
        <taxon>Micromonosporaceae</taxon>
        <taxon>Actinocatenispora</taxon>
    </lineage>
</organism>
<dbReference type="PRINTS" id="PR00081">
    <property type="entry name" value="GDHRDH"/>
</dbReference>
<evidence type="ECO:0000313" key="4">
    <source>
        <dbReference type="EMBL" id="BCJ33379.1"/>
    </source>
</evidence>
<proteinExistence type="inferred from homology"/>
<evidence type="ECO:0000313" key="5">
    <source>
        <dbReference type="Proteomes" id="UP000611640"/>
    </source>
</evidence>
<feature type="domain" description="Ketoreductase" evidence="3">
    <location>
        <begin position="4"/>
        <end position="182"/>
    </location>
</feature>
<dbReference type="RefSeq" id="WP_203960278.1">
    <property type="nucleotide sequence ID" value="NZ_AP023355.1"/>
</dbReference>
<dbReference type="Pfam" id="PF13561">
    <property type="entry name" value="adh_short_C2"/>
    <property type="match status" value="1"/>
</dbReference>
<dbReference type="PANTHER" id="PTHR48107:SF7">
    <property type="entry name" value="RE15974P"/>
    <property type="match status" value="1"/>
</dbReference>
<keyword evidence="5" id="KW-1185">Reference proteome</keyword>
<dbReference type="PANTHER" id="PTHR48107">
    <property type="entry name" value="NADPH-DEPENDENT ALDEHYDE REDUCTASE-LIKE PROTEIN, CHLOROPLASTIC-RELATED"/>
    <property type="match status" value="1"/>
</dbReference>
<dbReference type="Gene3D" id="3.40.50.720">
    <property type="entry name" value="NAD(P)-binding Rossmann-like Domain"/>
    <property type="match status" value="1"/>
</dbReference>
<dbReference type="InterPro" id="IPR036291">
    <property type="entry name" value="NAD(P)-bd_dom_sf"/>
</dbReference>
<dbReference type="FunFam" id="3.40.50.720:FF:000084">
    <property type="entry name" value="Short-chain dehydrogenase reductase"/>
    <property type="match status" value="1"/>
</dbReference>
<evidence type="ECO:0000259" key="3">
    <source>
        <dbReference type="SMART" id="SM00822"/>
    </source>
</evidence>
<dbReference type="SMART" id="SM00822">
    <property type="entry name" value="PKS_KR"/>
    <property type="match status" value="1"/>
</dbReference>
<evidence type="ECO:0000256" key="1">
    <source>
        <dbReference type="ARBA" id="ARBA00006484"/>
    </source>
</evidence>
<dbReference type="InterPro" id="IPR002347">
    <property type="entry name" value="SDR_fam"/>
</dbReference>
<reference evidence="4 5" key="1">
    <citation type="submission" date="2020-08" db="EMBL/GenBank/DDBJ databases">
        <title>Whole genome shotgun sequence of Actinocatenispora thailandica NBRC 105041.</title>
        <authorList>
            <person name="Komaki H."/>
            <person name="Tamura T."/>
        </authorList>
    </citation>
    <scope>NUCLEOTIDE SEQUENCE [LARGE SCALE GENOMIC DNA]</scope>
    <source>
        <strain evidence="4 5">NBRC 105041</strain>
    </source>
</reference>
<gene>
    <name evidence="4" type="ORF">Athai_08820</name>
</gene>
<sequence>MTGKVAVVTGSSRGIGRAIAARLATDGMRVIINYRSNADAAEEAVTAIERSGGQATAVPADVTDPAQLRGLFDAAEQHYGGLDVFVHNAYGAAYGAIAEARDEDFDRAFDGNARATFVALREAATRMRDDGRIVFISSSITRTGNPPGLYAASKAAGEQLVRAFAREVAARRITVNSVLAGFTETDGLKTAGIPVEQIAQRMPMGRLGRPDDVAEVVGFLASAGARWVTGQRIAVDGGLT</sequence>
<dbReference type="InterPro" id="IPR057326">
    <property type="entry name" value="KR_dom"/>
</dbReference>
<comment type="similarity">
    <text evidence="1">Belongs to the short-chain dehydrogenases/reductases (SDR) family.</text>
</comment>
<dbReference type="KEGG" id="atl:Athai_08820"/>
<dbReference type="Proteomes" id="UP000611640">
    <property type="component" value="Chromosome"/>
</dbReference>